<dbReference type="EMBL" id="FOTS01000046">
    <property type="protein sequence ID" value="SFM14403.1"/>
    <property type="molecule type" value="Genomic_DNA"/>
</dbReference>
<organism evidence="2 3">
    <name type="scientific">Pelosinus propionicus DSM 13327</name>
    <dbReference type="NCBI Taxonomy" id="1123291"/>
    <lineage>
        <taxon>Bacteria</taxon>
        <taxon>Bacillati</taxon>
        <taxon>Bacillota</taxon>
        <taxon>Negativicutes</taxon>
        <taxon>Selenomonadales</taxon>
        <taxon>Sporomusaceae</taxon>
        <taxon>Pelosinus</taxon>
    </lineage>
</organism>
<gene>
    <name evidence="2" type="ORF">SAMN04490355_104613</name>
</gene>
<evidence type="ECO:0000313" key="3">
    <source>
        <dbReference type="Proteomes" id="UP000199520"/>
    </source>
</evidence>
<evidence type="ECO:0000313" key="2">
    <source>
        <dbReference type="EMBL" id="SFM14403.1"/>
    </source>
</evidence>
<keyword evidence="3" id="KW-1185">Reference proteome</keyword>
<reference evidence="3" key="1">
    <citation type="submission" date="2016-10" db="EMBL/GenBank/DDBJ databases">
        <authorList>
            <person name="Varghese N."/>
            <person name="Submissions S."/>
        </authorList>
    </citation>
    <scope>NUCLEOTIDE SEQUENCE [LARGE SCALE GENOMIC DNA]</scope>
    <source>
        <strain evidence="3">DSM 13327</strain>
    </source>
</reference>
<accession>A0A1I4NGT7</accession>
<dbReference type="OrthoDB" id="1954703at2"/>
<dbReference type="RefSeq" id="WP_090941632.1">
    <property type="nucleotide sequence ID" value="NZ_FOTS01000046.1"/>
</dbReference>
<dbReference type="Pfam" id="PF07872">
    <property type="entry name" value="DUF1659"/>
    <property type="match status" value="1"/>
</dbReference>
<dbReference type="STRING" id="1123291.SAMN04490355_104613"/>
<feature type="domain" description="DUF1659" evidence="1">
    <location>
        <begin position="2"/>
        <end position="73"/>
    </location>
</feature>
<name>A0A1I4NGT7_9FIRM</name>
<sequence>MAVNKVPQASKMVITIENGVNAKGQPVQRQRSYKNVKVSAADTDVYAVAQAIANLQTHAVIGISRQDDGNLVNA</sequence>
<protein>
    <recommendedName>
        <fullName evidence="1">DUF1659 domain-containing protein</fullName>
    </recommendedName>
</protein>
<dbReference type="InterPro" id="IPR012454">
    <property type="entry name" value="DUF1659"/>
</dbReference>
<evidence type="ECO:0000259" key="1">
    <source>
        <dbReference type="Pfam" id="PF07872"/>
    </source>
</evidence>
<dbReference type="Proteomes" id="UP000199520">
    <property type="component" value="Unassembled WGS sequence"/>
</dbReference>
<proteinExistence type="predicted"/>
<dbReference type="AlphaFoldDB" id="A0A1I4NGT7"/>